<reference evidence="1 2" key="1">
    <citation type="submission" date="2020-02" db="EMBL/GenBank/DDBJ databases">
        <title>Characterization of Proteus podophage Privateer.</title>
        <authorList>
            <person name="Corban J."/>
            <person name="Ramsey J."/>
        </authorList>
    </citation>
    <scope>NUCLEOTIDE SEQUENCE [LARGE SCALE GENOMIC DNA]</scope>
</reference>
<evidence type="ECO:0000313" key="1">
    <source>
        <dbReference type="EMBL" id="QIN94802.1"/>
    </source>
</evidence>
<evidence type="ECO:0000313" key="2">
    <source>
        <dbReference type="Proteomes" id="UP000500956"/>
    </source>
</evidence>
<sequence>MQFIKNYKDLKDSVKLWLNRRDNATLDNIPMFINFAEKQFTRLVPMPYYEANLEYKVEEGNGTLIIPKDLLKIKHIMVNGQPYNRSDVETFMRMTKSVSSKNSKNEHSVDKDDAIALSNQSGSTSTKSYFFTRIGSTLHFTPTPVDGDVIQLIYYKDIPEMKDDEDQPYSLLIAPDVMLYLSLRHASIWLRDNEQEQYWMAKAQEASDSLKSQLDDAEWSGSALVVPYFGE</sequence>
<organism evidence="1 2">
    <name type="scientific">Proteus phage Privateer</name>
    <dbReference type="NCBI Taxonomy" id="2712958"/>
    <lineage>
        <taxon>Viruses</taxon>
        <taxon>Duplodnaviria</taxon>
        <taxon>Heunggongvirae</taxon>
        <taxon>Uroviricota</taxon>
        <taxon>Caudoviricetes</taxon>
        <taxon>Grimontviridae</taxon>
        <taxon>Privateervirus</taxon>
        <taxon>Privateervirus privateer</taxon>
    </lineage>
</organism>
<gene>
    <name evidence="1" type="ORF">CPT_Privateer_009</name>
</gene>
<dbReference type="Pfam" id="PF24175">
    <property type="entry name" value="SU10_adaptor"/>
    <property type="match status" value="1"/>
</dbReference>
<accession>A0A6G8R3N1</accession>
<protein>
    <submittedName>
        <fullName evidence="1">Tail tubular protein</fullName>
    </submittedName>
</protein>
<dbReference type="InterPro" id="IPR056209">
    <property type="entry name" value="SU10_adaptor"/>
</dbReference>
<proteinExistence type="predicted"/>
<dbReference type="EMBL" id="MT028297">
    <property type="protein sequence ID" value="QIN94802.1"/>
    <property type="molecule type" value="Genomic_DNA"/>
</dbReference>
<keyword evidence="2" id="KW-1185">Reference proteome</keyword>
<name>A0A6G8R3N1_9CAUD</name>
<dbReference type="Proteomes" id="UP000500956">
    <property type="component" value="Segment"/>
</dbReference>